<protein>
    <recommendedName>
        <fullName evidence="2">Thioredoxin domain-containing protein</fullName>
    </recommendedName>
</protein>
<evidence type="ECO:0000256" key="1">
    <source>
        <dbReference type="ARBA" id="ARBA00008987"/>
    </source>
</evidence>
<dbReference type="Pfam" id="PF06110">
    <property type="entry name" value="TXD17-like_Trx"/>
    <property type="match status" value="1"/>
</dbReference>
<accession>A0ABQ5KYJ1</accession>
<comment type="caution">
    <text evidence="3">The sequence shown here is derived from an EMBL/GenBank/DDBJ whole genome shotgun (WGS) entry which is preliminary data.</text>
</comment>
<comment type="similarity">
    <text evidence="1">Belongs to the thioredoxin family.</text>
</comment>
<dbReference type="InterPro" id="IPR010357">
    <property type="entry name" value="TXNDC17_dom"/>
</dbReference>
<reference evidence="3" key="1">
    <citation type="submission" date="2022-03" db="EMBL/GenBank/DDBJ databases">
        <title>Draft genome sequence of Aduncisulcus paluster, a free-living microaerophilic Fornicata.</title>
        <authorList>
            <person name="Yuyama I."/>
            <person name="Kume K."/>
            <person name="Tamura T."/>
            <person name="Inagaki Y."/>
            <person name="Hashimoto T."/>
        </authorList>
    </citation>
    <scope>NUCLEOTIDE SEQUENCE</scope>
    <source>
        <strain evidence="3">NY0171</strain>
    </source>
</reference>
<sequence length="128" mass="14228">METITVENPTLYDKAVEDASKKYKVVFVLITGEVDKATGESWCPSCRVAAPILKKLLPTVPDSVLLYCPVVKSEYRGNPSYPYRKKPGVDGGVPTLHWINAPSPMPPLGQCAQEDYVAMWLEMVKEQL</sequence>
<evidence type="ECO:0000313" key="4">
    <source>
        <dbReference type="Proteomes" id="UP001057375"/>
    </source>
</evidence>
<gene>
    <name evidence="3" type="ORF">ADUPG1_009472</name>
</gene>
<name>A0ABQ5KYJ1_9EUKA</name>
<evidence type="ECO:0000313" key="3">
    <source>
        <dbReference type="EMBL" id="GKT36519.1"/>
    </source>
</evidence>
<dbReference type="InterPro" id="IPR036249">
    <property type="entry name" value="Thioredoxin-like_sf"/>
</dbReference>
<dbReference type="EMBL" id="BQXS01011246">
    <property type="protein sequence ID" value="GKT36519.1"/>
    <property type="molecule type" value="Genomic_DNA"/>
</dbReference>
<dbReference type="Gene3D" id="3.40.30.10">
    <property type="entry name" value="Glutaredoxin"/>
    <property type="match status" value="1"/>
</dbReference>
<feature type="domain" description="Thioredoxin" evidence="2">
    <location>
        <begin position="12"/>
        <end position="119"/>
    </location>
</feature>
<dbReference type="Proteomes" id="UP001057375">
    <property type="component" value="Unassembled WGS sequence"/>
</dbReference>
<dbReference type="PANTHER" id="PTHR12452">
    <property type="entry name" value="42-9-9 PROTEIN-RELATED"/>
    <property type="match status" value="1"/>
</dbReference>
<dbReference type="PANTHER" id="PTHR12452:SF0">
    <property type="entry name" value="THIOREDOXIN DOMAIN-CONTAINING PROTEIN 17"/>
    <property type="match status" value="1"/>
</dbReference>
<dbReference type="InterPro" id="IPR045108">
    <property type="entry name" value="TXNDC17-like"/>
</dbReference>
<organism evidence="3 4">
    <name type="scientific">Aduncisulcus paluster</name>
    <dbReference type="NCBI Taxonomy" id="2918883"/>
    <lineage>
        <taxon>Eukaryota</taxon>
        <taxon>Metamonada</taxon>
        <taxon>Carpediemonas-like organisms</taxon>
        <taxon>Aduncisulcus</taxon>
    </lineage>
</organism>
<evidence type="ECO:0000259" key="2">
    <source>
        <dbReference type="Pfam" id="PF06110"/>
    </source>
</evidence>
<dbReference type="SUPFAM" id="SSF52833">
    <property type="entry name" value="Thioredoxin-like"/>
    <property type="match status" value="1"/>
</dbReference>
<proteinExistence type="inferred from homology"/>
<keyword evidence="4" id="KW-1185">Reference proteome</keyword>